<dbReference type="InterPro" id="IPR036873">
    <property type="entry name" value="Rhodanese-like_dom_sf"/>
</dbReference>
<dbReference type="SMART" id="SM00450">
    <property type="entry name" value="RHOD"/>
    <property type="match status" value="1"/>
</dbReference>
<evidence type="ECO:0000259" key="1">
    <source>
        <dbReference type="PROSITE" id="PS50206"/>
    </source>
</evidence>
<dbReference type="SUPFAM" id="SSF52821">
    <property type="entry name" value="Rhodanese/Cell cycle control phosphatase"/>
    <property type="match status" value="1"/>
</dbReference>
<dbReference type="Proteomes" id="UP001365405">
    <property type="component" value="Unassembled WGS sequence"/>
</dbReference>
<reference evidence="2 3" key="1">
    <citation type="submission" date="2024-04" db="EMBL/GenBank/DDBJ databases">
        <title>Novel species of the genus Ideonella isolated from streams.</title>
        <authorList>
            <person name="Lu H."/>
        </authorList>
    </citation>
    <scope>NUCLEOTIDE SEQUENCE [LARGE SCALE GENOMIC DNA]</scope>
    <source>
        <strain evidence="2 3">DXS22W</strain>
    </source>
</reference>
<dbReference type="Pfam" id="PF00581">
    <property type="entry name" value="Rhodanese"/>
    <property type="match status" value="1"/>
</dbReference>
<proteinExistence type="predicted"/>
<protein>
    <submittedName>
        <fullName evidence="2">Rhodanese-like domain-containing protein</fullName>
    </submittedName>
</protein>
<comment type="caution">
    <text evidence="2">The sequence shown here is derived from an EMBL/GenBank/DDBJ whole genome shotgun (WGS) entry which is preliminary data.</text>
</comment>
<sequence>MNAPLRQLHVQDLAAFVAEHAATQPVLLDVREDWELETARLTLPGARLLHIPMGQLPQRLAELDPAQTILALCHHGMRSLQCVAFLQRQGHAHVYNVHGGIDAWSTQVDASVPRY</sequence>
<feature type="domain" description="Rhodanese" evidence="1">
    <location>
        <begin position="21"/>
        <end position="113"/>
    </location>
</feature>
<gene>
    <name evidence="2" type="ORF">AACH10_18090</name>
</gene>
<name>A0ABU9CJZ7_9BURK</name>
<dbReference type="EMBL" id="JBBUTH010000009">
    <property type="protein sequence ID" value="MEK8052168.1"/>
    <property type="molecule type" value="Genomic_DNA"/>
</dbReference>
<dbReference type="InterPro" id="IPR001763">
    <property type="entry name" value="Rhodanese-like_dom"/>
</dbReference>
<evidence type="ECO:0000313" key="2">
    <source>
        <dbReference type="EMBL" id="MEK8052168.1"/>
    </source>
</evidence>
<dbReference type="RefSeq" id="WP_341411886.1">
    <property type="nucleotide sequence ID" value="NZ_JBBUTH010000009.1"/>
</dbReference>
<dbReference type="PROSITE" id="PS50206">
    <property type="entry name" value="RHODANESE_3"/>
    <property type="match status" value="1"/>
</dbReference>
<dbReference type="InterPro" id="IPR050229">
    <property type="entry name" value="GlpE_sulfurtransferase"/>
</dbReference>
<accession>A0ABU9CJZ7</accession>
<dbReference type="PANTHER" id="PTHR43031">
    <property type="entry name" value="FAD-DEPENDENT OXIDOREDUCTASE"/>
    <property type="match status" value="1"/>
</dbReference>
<keyword evidence="3" id="KW-1185">Reference proteome</keyword>
<organism evidence="2 3">
    <name type="scientific">Pseudaquabacterium inlustre</name>
    <dbReference type="NCBI Taxonomy" id="2984192"/>
    <lineage>
        <taxon>Bacteria</taxon>
        <taxon>Pseudomonadati</taxon>
        <taxon>Pseudomonadota</taxon>
        <taxon>Betaproteobacteria</taxon>
        <taxon>Burkholderiales</taxon>
        <taxon>Sphaerotilaceae</taxon>
        <taxon>Pseudaquabacterium</taxon>
    </lineage>
</organism>
<evidence type="ECO:0000313" key="3">
    <source>
        <dbReference type="Proteomes" id="UP001365405"/>
    </source>
</evidence>
<dbReference type="Gene3D" id="3.40.250.10">
    <property type="entry name" value="Rhodanese-like domain"/>
    <property type="match status" value="1"/>
</dbReference>
<dbReference type="PANTHER" id="PTHR43031:SF17">
    <property type="entry name" value="SULFURTRANSFERASE YTWF-RELATED"/>
    <property type="match status" value="1"/>
</dbReference>